<dbReference type="EMBL" id="JAUEOZ010000002">
    <property type="protein sequence ID" value="MDN2483446.1"/>
    <property type="molecule type" value="Genomic_DNA"/>
</dbReference>
<reference evidence="1" key="1">
    <citation type="submission" date="2024-05" db="EMBL/GenBank/DDBJ databases">
        <title>Genome Sequences of Four Agar- Degrading Marine Bacteria.</title>
        <authorList>
            <person name="Phillips E.K."/>
            <person name="Shaffer J.C."/>
            <person name="Henson M.W."/>
            <person name="Temperton B."/>
            <person name="Thrash C.J."/>
            <person name="Martin M.O."/>
        </authorList>
    </citation>
    <scope>NUCLEOTIDE SEQUENCE</scope>
    <source>
        <strain evidence="1">EKP203</strain>
    </source>
</reference>
<protein>
    <submittedName>
        <fullName evidence="1">Uncharacterized protein</fullName>
    </submittedName>
</protein>
<keyword evidence="2" id="KW-1185">Reference proteome</keyword>
<accession>A0ABT7Y5W5</accession>
<dbReference type="Proteomes" id="UP001169719">
    <property type="component" value="Unassembled WGS sequence"/>
</dbReference>
<dbReference type="RefSeq" id="WP_289963507.1">
    <property type="nucleotide sequence ID" value="NZ_JAUEOZ010000002.1"/>
</dbReference>
<evidence type="ECO:0000313" key="2">
    <source>
        <dbReference type="Proteomes" id="UP001169719"/>
    </source>
</evidence>
<sequence>MLKQNQQTLTDEHLTLSAEDFELIEGLLFSNELYISPYLHQETQLIMERSVCLKVQDTGFEMEEGFSTKLSDYDSFALSLSESTHCDRAGPAKLVIELDEVSSTSSLYYEVEKSSRDCLAQSEELCEILLRLVDVVKNSSIVYCCPECQEYGLVANLVGGKWRL</sequence>
<proteinExistence type="predicted"/>
<comment type="caution">
    <text evidence="1">The sequence shown here is derived from an EMBL/GenBank/DDBJ whole genome shotgun (WGS) entry which is preliminary data.</text>
</comment>
<organism evidence="1 2">
    <name type="scientific">Vibrio agarivorans</name>
    <dbReference type="NCBI Taxonomy" id="153622"/>
    <lineage>
        <taxon>Bacteria</taxon>
        <taxon>Pseudomonadati</taxon>
        <taxon>Pseudomonadota</taxon>
        <taxon>Gammaproteobacteria</taxon>
        <taxon>Vibrionales</taxon>
        <taxon>Vibrionaceae</taxon>
        <taxon>Vibrio</taxon>
    </lineage>
</organism>
<name>A0ABT7Y5W5_9VIBR</name>
<evidence type="ECO:0000313" key="1">
    <source>
        <dbReference type="EMBL" id="MDN2483446.1"/>
    </source>
</evidence>
<gene>
    <name evidence="1" type="ORF">QWJ08_19055</name>
</gene>